<keyword evidence="2" id="KW-1185">Reference proteome</keyword>
<dbReference type="RefSeq" id="WP_262989903.1">
    <property type="nucleotide sequence ID" value="NZ_JAOTEN010000001.1"/>
</dbReference>
<dbReference type="Proteomes" id="UP001208114">
    <property type="component" value="Unassembled WGS sequence"/>
</dbReference>
<dbReference type="EMBL" id="JAOTEN010000001">
    <property type="protein sequence ID" value="MCU7614063.1"/>
    <property type="molecule type" value="Genomic_DNA"/>
</dbReference>
<gene>
    <name evidence="1" type="ORF">N0B16_06400</name>
</gene>
<sequence>MMKKNYYQKLAFLGLLLLSLFGFKKYSDHKEDAFPEVTFISESLPKEILSEFDPNELDQNQWQKLGFSEKQVATILNYKKVVGGKFLSKEQFKKCYAVSPEKFMQLQQFILLPETNKEAKSGNFNSKNFEKKTVHVSNKFNPDLLSQNDWQQMGFSEKQAAAILKYKSFLGGTFVSKEKFKECFIINDENYQKLEPYLQLPSKTPADFNSYTAKYSKKKTQISPFDPNTLDLEGWKALGFSEKQASVIINYRDRNLKGSFKTLEDVKNCFVISAEKFEELKPYIRLTAATMTKSSDDKKPEMKQEKTDFSKTDLNSITFKQLLEFGLDEKSAGSMIGFRKKLGGFMTKNQILDTYNIDKELMQKLLDIAPLDNSKVQKYTLVDAPEEWLKNHPYFKYSADKIIFYRLSNPDDKKIWKLLKTKPEYEARMRLYLK</sequence>
<comment type="caution">
    <text evidence="1">The sequence shown here is derived from an EMBL/GenBank/DDBJ whole genome shotgun (WGS) entry which is preliminary data.</text>
</comment>
<dbReference type="SUPFAM" id="SSF47781">
    <property type="entry name" value="RuvA domain 2-like"/>
    <property type="match status" value="4"/>
</dbReference>
<organism evidence="1 2">
    <name type="scientific">Chryseobacterium gilvum</name>
    <dbReference type="NCBI Taxonomy" id="2976534"/>
    <lineage>
        <taxon>Bacteria</taxon>
        <taxon>Pseudomonadati</taxon>
        <taxon>Bacteroidota</taxon>
        <taxon>Flavobacteriia</taxon>
        <taxon>Flavobacteriales</taxon>
        <taxon>Weeksellaceae</taxon>
        <taxon>Chryseobacterium group</taxon>
        <taxon>Chryseobacterium</taxon>
    </lineage>
</organism>
<dbReference type="InterPro" id="IPR010994">
    <property type="entry name" value="RuvA_2-like"/>
</dbReference>
<accession>A0ABT2VWQ8</accession>
<evidence type="ECO:0000313" key="2">
    <source>
        <dbReference type="Proteomes" id="UP001208114"/>
    </source>
</evidence>
<name>A0ABT2VWQ8_9FLAO</name>
<protein>
    <submittedName>
        <fullName evidence="1">Helix-hairpin-helix domain-containing protein</fullName>
    </submittedName>
</protein>
<reference evidence="2" key="1">
    <citation type="submission" date="2023-07" db="EMBL/GenBank/DDBJ databases">
        <title>Chryseobacterium sp. GMJ5 Genome sequencing and assembly.</title>
        <authorList>
            <person name="Jung Y."/>
        </authorList>
    </citation>
    <scope>NUCLEOTIDE SEQUENCE [LARGE SCALE GENOMIC DNA]</scope>
    <source>
        <strain evidence="2">GMJ5</strain>
    </source>
</reference>
<evidence type="ECO:0000313" key="1">
    <source>
        <dbReference type="EMBL" id="MCU7614063.1"/>
    </source>
</evidence>
<proteinExistence type="predicted"/>